<dbReference type="InterPro" id="IPR036866">
    <property type="entry name" value="RibonucZ/Hydroxyglut_hydro"/>
</dbReference>
<dbReference type="PANTHER" id="PTHR23131">
    <property type="entry name" value="ENDORIBONUCLEASE LACTB2"/>
    <property type="match status" value="1"/>
</dbReference>
<comment type="caution">
    <text evidence="2">The sequence shown here is derived from an EMBL/GenBank/DDBJ whole genome shotgun (WGS) entry which is preliminary data.</text>
</comment>
<name>A0A2N0ZHU1_9BACI</name>
<dbReference type="RefSeq" id="WP_066198800.1">
    <property type="nucleotide sequence ID" value="NZ_JARMMB010000010.1"/>
</dbReference>
<keyword evidence="3" id="KW-1185">Reference proteome</keyword>
<dbReference type="InterPro" id="IPR050662">
    <property type="entry name" value="Sec-metab_biosynth-thioest"/>
</dbReference>
<sequence length="310" mass="35873">MILPNRGSLKSFNFYLVENHQNLTLIDAGINHDACWDLLLQTLKTHNFSLGDISQIILTHSHEDHIGLIQRILDVHTVPIFAHKDAVYRLQREEEFFQKRIEFYSQLYDEMGCGAVGKRRVEETRKLGEAKKNEKIVGEIRTLGEDDYILGMRVIETPGHSPDHIVLLDEDRKVLFGGDHLIGHISSNALVEPDRDGNRRKTLIEYHSSLKKCLNYDFNKVYTGHGRTIHHPYELINSRLEGMDEKAEKIVSIIRSGVATASEIAQTFYRDKYEAEFSLVMSEIIGYLDYIEEKQLIYKTKKTGIWHYEV</sequence>
<protein>
    <submittedName>
        <fullName evidence="2">MBL fold metallo-hydrolase</fullName>
    </submittedName>
</protein>
<accession>A0A2N0ZHU1</accession>
<dbReference type="SUPFAM" id="SSF56281">
    <property type="entry name" value="Metallo-hydrolase/oxidoreductase"/>
    <property type="match status" value="1"/>
</dbReference>
<dbReference type="Gene3D" id="3.60.15.10">
    <property type="entry name" value="Ribonuclease Z/Hydroxyacylglutathione hydrolase-like"/>
    <property type="match status" value="1"/>
</dbReference>
<dbReference type="Proteomes" id="UP000233343">
    <property type="component" value="Unassembled WGS sequence"/>
</dbReference>
<gene>
    <name evidence="2" type="ORF">CWS20_09900</name>
</gene>
<dbReference type="EMBL" id="PISD01000019">
    <property type="protein sequence ID" value="PKG29070.1"/>
    <property type="molecule type" value="Genomic_DNA"/>
</dbReference>
<dbReference type="Pfam" id="PF00753">
    <property type="entry name" value="Lactamase_B"/>
    <property type="match status" value="1"/>
</dbReference>
<dbReference type="InterPro" id="IPR001279">
    <property type="entry name" value="Metallo-B-lactamas"/>
</dbReference>
<dbReference type="GO" id="GO:0016787">
    <property type="term" value="F:hydrolase activity"/>
    <property type="evidence" value="ECO:0007669"/>
    <property type="project" value="UniProtKB-KW"/>
</dbReference>
<feature type="domain" description="Metallo-beta-lactamase" evidence="1">
    <location>
        <begin position="11"/>
        <end position="225"/>
    </location>
</feature>
<keyword evidence="2" id="KW-0378">Hydrolase</keyword>
<evidence type="ECO:0000259" key="1">
    <source>
        <dbReference type="SMART" id="SM00849"/>
    </source>
</evidence>
<dbReference type="AlphaFoldDB" id="A0A2N0ZHU1"/>
<evidence type="ECO:0000313" key="2">
    <source>
        <dbReference type="EMBL" id="PKG29070.1"/>
    </source>
</evidence>
<dbReference type="PANTHER" id="PTHR23131:SF4">
    <property type="entry name" value="METALLO-BETA-LACTAMASE SUPERFAMILY POTEIN"/>
    <property type="match status" value="1"/>
</dbReference>
<proteinExistence type="predicted"/>
<organism evidence="2 3">
    <name type="scientific">Cytobacillus horneckiae</name>
    <dbReference type="NCBI Taxonomy" id="549687"/>
    <lineage>
        <taxon>Bacteria</taxon>
        <taxon>Bacillati</taxon>
        <taxon>Bacillota</taxon>
        <taxon>Bacilli</taxon>
        <taxon>Bacillales</taxon>
        <taxon>Bacillaceae</taxon>
        <taxon>Cytobacillus</taxon>
    </lineage>
</organism>
<reference evidence="2 3" key="1">
    <citation type="journal article" date="2010" name="Int. J. Syst. Evol. Microbiol.">
        <title>Bacillus horneckiae sp. nov., isolated from a spacecraft-assembly clean room.</title>
        <authorList>
            <person name="Vaishampayan P."/>
            <person name="Probst A."/>
            <person name="Krishnamurthi S."/>
            <person name="Ghosh S."/>
            <person name="Osman S."/>
            <person name="McDowall A."/>
            <person name="Ruckmani A."/>
            <person name="Mayilraj S."/>
            <person name="Venkateswaran K."/>
        </authorList>
    </citation>
    <scope>NUCLEOTIDE SEQUENCE [LARGE SCALE GENOMIC DNA]</scope>
    <source>
        <strain evidence="3">1PO1SC</strain>
    </source>
</reference>
<evidence type="ECO:0000313" key="3">
    <source>
        <dbReference type="Proteomes" id="UP000233343"/>
    </source>
</evidence>
<dbReference type="SMART" id="SM00849">
    <property type="entry name" value="Lactamase_B"/>
    <property type="match status" value="1"/>
</dbReference>